<dbReference type="SUPFAM" id="SSF55729">
    <property type="entry name" value="Acyl-CoA N-acyltransferases (Nat)"/>
    <property type="match status" value="1"/>
</dbReference>
<dbReference type="Gene3D" id="3.40.630.30">
    <property type="match status" value="1"/>
</dbReference>
<dbReference type="InterPro" id="IPR051531">
    <property type="entry name" value="N-acetyltransferase"/>
</dbReference>
<reference evidence="5" key="2">
    <citation type="submission" date="2021-04" db="EMBL/GenBank/DDBJ databases">
        <authorList>
            <person name="Gilroy R."/>
        </authorList>
    </citation>
    <scope>NUCLEOTIDE SEQUENCE</scope>
    <source>
        <strain evidence="5">CHK185-1770</strain>
    </source>
</reference>
<dbReference type="PANTHER" id="PTHR43792:SF8">
    <property type="entry name" value="[RIBOSOMAL PROTEIN US5]-ALANINE N-ACETYLTRANSFERASE"/>
    <property type="match status" value="1"/>
</dbReference>
<gene>
    <name evidence="5" type="ORF">H9710_06905</name>
</gene>
<sequence>MNLLRRLRGEMETPRLLLRHWREADREDFLAFTADPAVMLSSGARPARTPEEEDTAFRRALWDSGCYAIVCKETGRAIGKIKFQKDIRRPNVNSLSIGYELARAFWGQGYMPEALRAMVEYGFEHKGLDVLAISHFAGNDRSRRVIEKCGFRYEGILYQAYRRYDGMVFDDVCYSILKEDYFSDPERYKNP</sequence>
<dbReference type="EMBL" id="DWXG01000052">
    <property type="protein sequence ID" value="HJB98292.1"/>
    <property type="molecule type" value="Genomic_DNA"/>
</dbReference>
<dbReference type="InterPro" id="IPR016181">
    <property type="entry name" value="Acyl_CoA_acyltransferase"/>
</dbReference>
<protein>
    <submittedName>
        <fullName evidence="5">GNAT family N-acetyltransferase</fullName>
    </submittedName>
</protein>
<comment type="similarity">
    <text evidence="3">Belongs to the acetyltransferase family. RimJ subfamily.</text>
</comment>
<organism evidence="5 6">
    <name type="scientific">Candidatus Acutalibacter pullicola</name>
    <dbReference type="NCBI Taxonomy" id="2838417"/>
    <lineage>
        <taxon>Bacteria</taxon>
        <taxon>Bacillati</taxon>
        <taxon>Bacillota</taxon>
        <taxon>Clostridia</taxon>
        <taxon>Eubacteriales</taxon>
        <taxon>Acutalibacteraceae</taxon>
        <taxon>Acutalibacter</taxon>
    </lineage>
</organism>
<evidence type="ECO:0000256" key="1">
    <source>
        <dbReference type="ARBA" id="ARBA00022679"/>
    </source>
</evidence>
<evidence type="ECO:0000313" key="6">
    <source>
        <dbReference type="Proteomes" id="UP000826793"/>
    </source>
</evidence>
<proteinExistence type="inferred from homology"/>
<keyword evidence="1" id="KW-0808">Transferase</keyword>
<dbReference type="GO" id="GO:0005737">
    <property type="term" value="C:cytoplasm"/>
    <property type="evidence" value="ECO:0007669"/>
    <property type="project" value="TreeGrafter"/>
</dbReference>
<dbReference type="Pfam" id="PF13302">
    <property type="entry name" value="Acetyltransf_3"/>
    <property type="match status" value="1"/>
</dbReference>
<evidence type="ECO:0000256" key="3">
    <source>
        <dbReference type="ARBA" id="ARBA00038502"/>
    </source>
</evidence>
<dbReference type="GO" id="GO:0008999">
    <property type="term" value="F:protein-N-terminal-alanine acetyltransferase activity"/>
    <property type="evidence" value="ECO:0007669"/>
    <property type="project" value="TreeGrafter"/>
</dbReference>
<comment type="caution">
    <text evidence="5">The sequence shown here is derived from an EMBL/GenBank/DDBJ whole genome shotgun (WGS) entry which is preliminary data.</text>
</comment>
<dbReference type="Proteomes" id="UP000826793">
    <property type="component" value="Unassembled WGS sequence"/>
</dbReference>
<feature type="domain" description="N-acetyltransferase" evidence="4">
    <location>
        <begin position="16"/>
        <end position="179"/>
    </location>
</feature>
<name>A0A9D2MVH9_9FIRM</name>
<dbReference type="PANTHER" id="PTHR43792">
    <property type="entry name" value="GNAT FAMILY, PUTATIVE (AFU_ORTHOLOGUE AFUA_3G00765)-RELATED-RELATED"/>
    <property type="match status" value="1"/>
</dbReference>
<dbReference type="AlphaFoldDB" id="A0A9D2MVH9"/>
<accession>A0A9D2MVH9</accession>
<dbReference type="PROSITE" id="PS51186">
    <property type="entry name" value="GNAT"/>
    <property type="match status" value="1"/>
</dbReference>
<evidence type="ECO:0000313" key="5">
    <source>
        <dbReference type="EMBL" id="HJB98292.1"/>
    </source>
</evidence>
<dbReference type="InterPro" id="IPR000182">
    <property type="entry name" value="GNAT_dom"/>
</dbReference>
<keyword evidence="2" id="KW-0012">Acyltransferase</keyword>
<evidence type="ECO:0000259" key="4">
    <source>
        <dbReference type="PROSITE" id="PS51186"/>
    </source>
</evidence>
<reference evidence="5" key="1">
    <citation type="journal article" date="2021" name="PeerJ">
        <title>Extensive microbial diversity within the chicken gut microbiome revealed by metagenomics and culture.</title>
        <authorList>
            <person name="Gilroy R."/>
            <person name="Ravi A."/>
            <person name="Getino M."/>
            <person name="Pursley I."/>
            <person name="Horton D.L."/>
            <person name="Alikhan N.F."/>
            <person name="Baker D."/>
            <person name="Gharbi K."/>
            <person name="Hall N."/>
            <person name="Watson M."/>
            <person name="Adriaenssens E.M."/>
            <person name="Foster-Nyarko E."/>
            <person name="Jarju S."/>
            <person name="Secka A."/>
            <person name="Antonio M."/>
            <person name="Oren A."/>
            <person name="Chaudhuri R.R."/>
            <person name="La Ragione R."/>
            <person name="Hildebrand F."/>
            <person name="Pallen M.J."/>
        </authorList>
    </citation>
    <scope>NUCLEOTIDE SEQUENCE</scope>
    <source>
        <strain evidence="5">CHK185-1770</strain>
    </source>
</reference>
<evidence type="ECO:0000256" key="2">
    <source>
        <dbReference type="ARBA" id="ARBA00023315"/>
    </source>
</evidence>